<feature type="compositionally biased region" description="Low complexity" evidence="8">
    <location>
        <begin position="30"/>
        <end position="40"/>
    </location>
</feature>
<evidence type="ECO:0000256" key="6">
    <source>
        <dbReference type="ARBA" id="ARBA00023136"/>
    </source>
</evidence>
<dbReference type="GO" id="GO:0005743">
    <property type="term" value="C:mitochondrial inner membrane"/>
    <property type="evidence" value="ECO:0007669"/>
    <property type="project" value="UniProtKB-SubCell"/>
</dbReference>
<name>A0A8H7SFM3_9FUNG</name>
<evidence type="ECO:0000256" key="5">
    <source>
        <dbReference type="ARBA" id="ARBA00023128"/>
    </source>
</evidence>
<comment type="caution">
    <text evidence="10">The sequence shown here is derived from an EMBL/GenBank/DDBJ whole genome shotgun (WGS) entry which is preliminary data.</text>
</comment>
<evidence type="ECO:0000256" key="2">
    <source>
        <dbReference type="ARBA" id="ARBA00022692"/>
    </source>
</evidence>
<comment type="subcellular location">
    <subcellularLocation>
        <location evidence="1">Mitochondrion inner membrane</location>
        <topology evidence="1">Single-pass membrane protein</topology>
    </subcellularLocation>
</comment>
<keyword evidence="6" id="KW-0472">Membrane</keyword>
<evidence type="ECO:0000313" key="10">
    <source>
        <dbReference type="EMBL" id="KAG2228236.1"/>
    </source>
</evidence>
<feature type="non-terminal residue" evidence="10">
    <location>
        <position position="1"/>
    </location>
</feature>
<evidence type="ECO:0000256" key="3">
    <source>
        <dbReference type="ARBA" id="ARBA00022792"/>
    </source>
</evidence>
<dbReference type="GO" id="GO:0030003">
    <property type="term" value="P:intracellular monoatomic cation homeostasis"/>
    <property type="evidence" value="ECO:0007669"/>
    <property type="project" value="TreeGrafter"/>
</dbReference>
<evidence type="ECO:0000256" key="1">
    <source>
        <dbReference type="ARBA" id="ARBA00004434"/>
    </source>
</evidence>
<keyword evidence="2" id="KW-0812">Transmembrane</keyword>
<dbReference type="Proteomes" id="UP000646827">
    <property type="component" value="Unassembled WGS sequence"/>
</dbReference>
<dbReference type="PANTHER" id="PTHR14009:SF6">
    <property type="entry name" value="LETM1 RBD DOMAIN-CONTAINING PROTEIN"/>
    <property type="match status" value="1"/>
</dbReference>
<protein>
    <recommendedName>
        <fullName evidence="9">Letm1 RBD domain-containing protein</fullName>
    </recommendedName>
</protein>
<dbReference type="Pfam" id="PF07766">
    <property type="entry name" value="LETM1_RBD"/>
    <property type="match status" value="1"/>
</dbReference>
<organism evidence="10 11">
    <name type="scientific">Circinella minor</name>
    <dbReference type="NCBI Taxonomy" id="1195481"/>
    <lineage>
        <taxon>Eukaryota</taxon>
        <taxon>Fungi</taxon>
        <taxon>Fungi incertae sedis</taxon>
        <taxon>Mucoromycota</taxon>
        <taxon>Mucoromycotina</taxon>
        <taxon>Mucoromycetes</taxon>
        <taxon>Mucorales</taxon>
        <taxon>Lichtheimiaceae</taxon>
        <taxon>Circinella</taxon>
    </lineage>
</organism>
<dbReference type="InterPro" id="IPR033122">
    <property type="entry name" value="LETM1-like_RBD"/>
</dbReference>
<keyword evidence="3" id="KW-0999">Mitochondrion inner membrane</keyword>
<evidence type="ECO:0000256" key="4">
    <source>
        <dbReference type="ARBA" id="ARBA00022989"/>
    </source>
</evidence>
<dbReference type="OrthoDB" id="73691at2759"/>
<keyword evidence="5 7" id="KW-0496">Mitochondrion</keyword>
<evidence type="ECO:0000259" key="9">
    <source>
        <dbReference type="PROSITE" id="PS51758"/>
    </source>
</evidence>
<dbReference type="GO" id="GO:0043022">
    <property type="term" value="F:ribosome binding"/>
    <property type="evidence" value="ECO:0007669"/>
    <property type="project" value="InterPro"/>
</dbReference>
<evidence type="ECO:0000256" key="8">
    <source>
        <dbReference type="SAM" id="MobiDB-lite"/>
    </source>
</evidence>
<dbReference type="InterPro" id="IPR044202">
    <property type="entry name" value="LETM1/MDM38-like"/>
</dbReference>
<keyword evidence="4" id="KW-1133">Transmembrane helix</keyword>
<accession>A0A8H7SFM3</accession>
<dbReference type="PROSITE" id="PS51758">
    <property type="entry name" value="LETM1_RBD"/>
    <property type="match status" value="1"/>
</dbReference>
<evidence type="ECO:0000313" key="11">
    <source>
        <dbReference type="Proteomes" id="UP000646827"/>
    </source>
</evidence>
<proteinExistence type="predicted"/>
<feature type="region of interest" description="Disordered" evidence="8">
    <location>
        <begin position="23"/>
        <end position="43"/>
    </location>
</feature>
<sequence length="311" mass="35543">EIPIIGHQTIVLTTTTARRSYATLPGTTDNQQPQNQQVQQSEVPAKKQSKIVELFQKSKALVVFYKNGLKELWANKKAAKALIQQVEQQGYQLTRSDYQLIHKSKKDMIKLAPFGLIFLVLPESIPLFVIFAPGIIPSTCVTESQVLKQRQKLDEARQRMSSNVITASHQIGRITPEDFLSLRKFLKIAKGYQYDFELPQISKDNLGAYCRFMGLKSWGTKGMLEKRLNKHLDYLLEDDKLIAKEGVQSLSTPDLQQAVEERGMRSVNVDEEQLQQSLDYWISVHLNEQESIPRGLLVFSRMFLLNANYSK</sequence>
<dbReference type="EMBL" id="JAEPRB010000001">
    <property type="protein sequence ID" value="KAG2228236.1"/>
    <property type="molecule type" value="Genomic_DNA"/>
</dbReference>
<keyword evidence="11" id="KW-1185">Reference proteome</keyword>
<evidence type="ECO:0000256" key="7">
    <source>
        <dbReference type="PROSITE-ProRule" id="PRU01094"/>
    </source>
</evidence>
<dbReference type="PANTHER" id="PTHR14009">
    <property type="entry name" value="LEUCINE ZIPPER-EF-HAND CONTAINING TRANSMEMBRANE PROTEIN"/>
    <property type="match status" value="1"/>
</dbReference>
<feature type="domain" description="Letm1 RBD" evidence="9">
    <location>
        <begin position="105"/>
        <end position="311"/>
    </location>
</feature>
<dbReference type="AlphaFoldDB" id="A0A8H7SFM3"/>
<reference evidence="10 11" key="1">
    <citation type="submission" date="2020-12" db="EMBL/GenBank/DDBJ databases">
        <title>Metabolic potential, ecology and presence of endohyphal bacteria is reflected in genomic diversity of Mucoromycotina.</title>
        <authorList>
            <person name="Muszewska A."/>
            <person name="Okrasinska A."/>
            <person name="Steczkiewicz K."/>
            <person name="Drgas O."/>
            <person name="Orlowska M."/>
            <person name="Perlinska-Lenart U."/>
            <person name="Aleksandrzak-Piekarczyk T."/>
            <person name="Szatraj K."/>
            <person name="Zielenkiewicz U."/>
            <person name="Pilsyk S."/>
            <person name="Malc E."/>
            <person name="Mieczkowski P."/>
            <person name="Kruszewska J.S."/>
            <person name="Biernat P."/>
            <person name="Pawlowska J."/>
        </authorList>
    </citation>
    <scope>NUCLEOTIDE SEQUENCE [LARGE SCALE GENOMIC DNA]</scope>
    <source>
        <strain evidence="10 11">CBS 142.35</strain>
    </source>
</reference>
<gene>
    <name evidence="10" type="ORF">INT45_011028</name>
</gene>